<organism evidence="11 12">
    <name type="scientific">Aneurinibacillus thermoaerophilus</name>
    <dbReference type="NCBI Taxonomy" id="143495"/>
    <lineage>
        <taxon>Bacteria</taxon>
        <taxon>Bacillati</taxon>
        <taxon>Bacillota</taxon>
        <taxon>Bacilli</taxon>
        <taxon>Bacillales</taxon>
        <taxon>Paenibacillaceae</taxon>
        <taxon>Aneurinibacillus group</taxon>
        <taxon>Aneurinibacillus</taxon>
    </lineage>
</organism>
<reference evidence="11 12" key="1">
    <citation type="submission" date="2016-10" db="EMBL/GenBank/DDBJ databases">
        <authorList>
            <person name="de Groot N.N."/>
        </authorList>
    </citation>
    <scope>NUCLEOTIDE SEQUENCE [LARGE SCALE GENOMIC DNA]</scope>
    <source>
        <strain evidence="11 12">L 420-91</strain>
    </source>
</reference>
<protein>
    <recommendedName>
        <fullName evidence="10">Cobalt transport protein CbiN</fullName>
    </recommendedName>
    <alternativeName>
        <fullName evidence="10">Energy-coupling factor transporter probable substrate-capture protein CbiN</fullName>
        <shortName evidence="10">ECF transporter S component CbiN</shortName>
    </alternativeName>
</protein>
<dbReference type="HAMAP" id="MF_00330">
    <property type="entry name" value="CbiN"/>
    <property type="match status" value="1"/>
</dbReference>
<keyword evidence="2 10" id="KW-0813">Transport</keyword>
<comment type="pathway">
    <text evidence="10">Cofactor biosynthesis; adenosylcobalamin biosynthesis.</text>
</comment>
<dbReference type="EMBL" id="FNDE01000019">
    <property type="protein sequence ID" value="SDH31884.1"/>
    <property type="molecule type" value="Genomic_DNA"/>
</dbReference>
<dbReference type="RefSeq" id="WP_057897195.1">
    <property type="nucleotide sequence ID" value="NZ_FNDE01000019.1"/>
</dbReference>
<keyword evidence="1 10" id="KW-0171">Cobalt transport</keyword>
<dbReference type="NCBIfam" id="NF002780">
    <property type="entry name" value="PRK02898.1"/>
    <property type="match status" value="1"/>
</dbReference>
<evidence type="ECO:0000256" key="8">
    <source>
        <dbReference type="ARBA" id="ARBA00023136"/>
    </source>
</evidence>
<dbReference type="NCBIfam" id="TIGR01165">
    <property type="entry name" value="cbiN"/>
    <property type="match status" value="1"/>
</dbReference>
<comment type="subcellular location">
    <subcellularLocation>
        <location evidence="10">Cell membrane</location>
        <topology evidence="10">Multi-pass membrane protein</topology>
    </subcellularLocation>
</comment>
<keyword evidence="6 10" id="KW-1133">Transmembrane helix</keyword>
<keyword evidence="4 10" id="KW-0169">Cobalamin biosynthesis</keyword>
<comment type="subunit">
    <text evidence="10">Forms an energy-coupling factor (ECF) transporter complex composed of an ATP-binding protein (A component, CbiO), a transmembrane protein (T component, CbiQ) and 2 possible substrate-capture proteins (S components, CbiM and CbiN) of unknown stoichimetry.</text>
</comment>
<dbReference type="GO" id="GO:0015087">
    <property type="term" value="F:cobalt ion transmembrane transporter activity"/>
    <property type="evidence" value="ECO:0007669"/>
    <property type="project" value="UniProtKB-UniRule"/>
</dbReference>
<evidence type="ECO:0000313" key="11">
    <source>
        <dbReference type="EMBL" id="SDH31884.1"/>
    </source>
</evidence>
<comment type="function">
    <text evidence="10">Part of the energy-coupling factor (ECF) transporter complex CbiMNOQ involved in cobalt import.</text>
</comment>
<keyword evidence="9 10" id="KW-0170">Cobalt</keyword>
<gene>
    <name evidence="10" type="primary">cbiN</name>
    <name evidence="11" type="ORF">SAMN04489735_101943</name>
</gene>
<keyword evidence="5 10" id="KW-0812">Transmembrane</keyword>
<dbReference type="AlphaFoldDB" id="A0A1G8BFQ6"/>
<keyword evidence="8 10" id="KW-0472">Membrane</keyword>
<evidence type="ECO:0000256" key="4">
    <source>
        <dbReference type="ARBA" id="ARBA00022573"/>
    </source>
</evidence>
<evidence type="ECO:0000256" key="5">
    <source>
        <dbReference type="ARBA" id="ARBA00022692"/>
    </source>
</evidence>
<evidence type="ECO:0000256" key="9">
    <source>
        <dbReference type="ARBA" id="ARBA00023285"/>
    </source>
</evidence>
<evidence type="ECO:0000256" key="1">
    <source>
        <dbReference type="ARBA" id="ARBA00022426"/>
    </source>
</evidence>
<dbReference type="GO" id="GO:0009236">
    <property type="term" value="P:cobalamin biosynthetic process"/>
    <property type="evidence" value="ECO:0007669"/>
    <property type="project" value="UniProtKB-UniRule"/>
</dbReference>
<dbReference type="PANTHER" id="PTHR38662">
    <property type="entry name" value="COBALT TRANSPORT PROTEIN CBIN"/>
    <property type="match status" value="1"/>
</dbReference>
<keyword evidence="7 10" id="KW-0406">Ion transport</keyword>
<dbReference type="UniPathway" id="UPA00148"/>
<keyword evidence="3 10" id="KW-1003">Cell membrane</keyword>
<dbReference type="PANTHER" id="PTHR38662:SF1">
    <property type="entry name" value="COBALT TRANSPORT PROTEIN CBIN"/>
    <property type="match status" value="1"/>
</dbReference>
<evidence type="ECO:0000256" key="7">
    <source>
        <dbReference type="ARBA" id="ARBA00023065"/>
    </source>
</evidence>
<sequence>MKNSVWKMNVLIILVVAALMVIPLVMIKDSDFGGADGAAEQAVTEMAPEYKPWFEPLFEPPGSETESLLFALQAAFGAGIIGYGIGYYKGRATKRECSDEDSA</sequence>
<proteinExistence type="inferred from homology"/>
<evidence type="ECO:0000256" key="3">
    <source>
        <dbReference type="ARBA" id="ARBA00022475"/>
    </source>
</evidence>
<evidence type="ECO:0000256" key="10">
    <source>
        <dbReference type="HAMAP-Rule" id="MF_00330"/>
    </source>
</evidence>
<evidence type="ECO:0000313" key="12">
    <source>
        <dbReference type="Proteomes" id="UP000198956"/>
    </source>
</evidence>
<dbReference type="InterPro" id="IPR003705">
    <property type="entry name" value="CbiN"/>
</dbReference>
<comment type="similarity">
    <text evidence="10">Belongs to the CbiN family.</text>
</comment>
<feature type="transmembrane region" description="Helical" evidence="10">
    <location>
        <begin position="9"/>
        <end position="27"/>
    </location>
</feature>
<name>A0A1G8BFQ6_ANETH</name>
<dbReference type="Proteomes" id="UP000198956">
    <property type="component" value="Unassembled WGS sequence"/>
</dbReference>
<evidence type="ECO:0000256" key="2">
    <source>
        <dbReference type="ARBA" id="ARBA00022448"/>
    </source>
</evidence>
<dbReference type="GO" id="GO:0005886">
    <property type="term" value="C:plasma membrane"/>
    <property type="evidence" value="ECO:0007669"/>
    <property type="project" value="UniProtKB-SubCell"/>
</dbReference>
<accession>A0A1G8BFQ6</accession>
<dbReference type="OrthoDB" id="1551318at2"/>
<evidence type="ECO:0000256" key="6">
    <source>
        <dbReference type="ARBA" id="ARBA00022989"/>
    </source>
</evidence>
<feature type="transmembrane region" description="Helical" evidence="10">
    <location>
        <begin position="68"/>
        <end position="88"/>
    </location>
</feature>
<dbReference type="Pfam" id="PF02553">
    <property type="entry name" value="CbiN"/>
    <property type="match status" value="1"/>
</dbReference>